<dbReference type="KEGG" id="aten:116302193"/>
<feature type="compositionally biased region" description="Polar residues" evidence="1">
    <location>
        <begin position="1"/>
        <end position="15"/>
    </location>
</feature>
<dbReference type="SMART" id="SM00005">
    <property type="entry name" value="DEATH"/>
    <property type="match status" value="1"/>
</dbReference>
<sequence length="856" mass="97580">MQLWSSQSRNLSRKMTQGHKSKQTLQVLTKKSCGRWKTKTIVLKNIVESQKTGELYIYHPLQAKAFRKFYPGNGTVIHISPHSHAVIRGLSQDGMENVMCLLKLQENEKDDLHCQFFFASTEQKVSDFCKLGDTIQELCEVSTFAVDVLSTNGRITPGPAYLHFSKNRVFLSSKIPTITILKEWQFRSLQNFHFEVLGIHIYDTVDHSQEEVFVSCRSNKDNRSIQQIISSQCPGMPTMPQSVFQREQNELPIMLPPSPTSSTNNSDSLSSCLSDTELQTILEGPDNNDCQLKKLSKSTSSNELQKSPLKQTQRSQPVIKKAIQSPGHSVKEHVVIRFPTQKRSKSISDLRLRPLNEKEQVTLQPRAFSLDSDQAFTLKQKSKANGEWIKKDQGLEESVTESNCDGNSNGENTGLETALDMRQKESDTHSAQPQALTLREPNTNKPDCSPHYENFESRPNCYMYWNTSFPDDAPEVPKTYVNVFCGSSIKCCYENWHSGVFDHEFNYSSIDELFAEPPPLPQPRRPPPRLPPRVNKDSHRELYPGRRFRNKVFAPEVPQRPPKRPPKSSNLSVEIKPNTIQSDISSTAEVQGAPKIQVALFASPPVSGLVWFLRVAFMHQDESDTTFKRVKGVEEASKHKLIKSELLEVFADINVAMNVQTTGFDLLNDSQQEVESSDIDNLRKGDWFVIEFRIKQSDHTQVQFDGSFLVEPKAIKSCRRTCKISFGISENFQTKPTLSSTETPPTSKPLKINFIQYEKLCKALDPITSSSQDWRHMANALGFTREEIDLLVSKYHRNVHFSPTDEILQSWEQRDPNCSLQRLVNILRELERLDIVQDLGYCIEPEEKFNDGFKKI</sequence>
<feature type="compositionally biased region" description="Low complexity" evidence="1">
    <location>
        <begin position="260"/>
        <end position="271"/>
    </location>
</feature>
<dbReference type="Proteomes" id="UP000515163">
    <property type="component" value="Unplaced"/>
</dbReference>
<evidence type="ECO:0000256" key="1">
    <source>
        <dbReference type="SAM" id="MobiDB-lite"/>
    </source>
</evidence>
<feature type="compositionally biased region" description="Polar residues" evidence="1">
    <location>
        <begin position="429"/>
        <end position="446"/>
    </location>
</feature>
<name>A0A6P8IKT6_ACTTE</name>
<reference evidence="4" key="1">
    <citation type="submission" date="2025-08" db="UniProtKB">
        <authorList>
            <consortium name="RefSeq"/>
        </authorList>
    </citation>
    <scope>IDENTIFICATION</scope>
    <source>
        <tissue evidence="4">Tentacle</tissue>
    </source>
</reference>
<dbReference type="Pfam" id="PF00531">
    <property type="entry name" value="Death"/>
    <property type="match status" value="1"/>
</dbReference>
<evidence type="ECO:0000259" key="2">
    <source>
        <dbReference type="PROSITE" id="PS50017"/>
    </source>
</evidence>
<feature type="compositionally biased region" description="Basic and acidic residues" evidence="1">
    <location>
        <begin position="419"/>
        <end position="428"/>
    </location>
</feature>
<gene>
    <name evidence="4" type="primary">LOC116302193</name>
</gene>
<feature type="compositionally biased region" description="Polar residues" evidence="1">
    <location>
        <begin position="297"/>
        <end position="316"/>
    </location>
</feature>
<dbReference type="PROSITE" id="PS50017">
    <property type="entry name" value="DEATH_DOMAIN"/>
    <property type="match status" value="1"/>
</dbReference>
<feature type="region of interest" description="Disordered" evidence="1">
    <location>
        <begin position="1"/>
        <end position="23"/>
    </location>
</feature>
<feature type="domain" description="Death" evidence="2">
    <location>
        <begin position="773"/>
        <end position="839"/>
    </location>
</feature>
<feature type="compositionally biased region" description="Pro residues" evidence="1">
    <location>
        <begin position="516"/>
        <end position="531"/>
    </location>
</feature>
<dbReference type="InterPro" id="IPR000488">
    <property type="entry name" value="Death_dom"/>
</dbReference>
<dbReference type="RefSeq" id="XP_031567280.1">
    <property type="nucleotide sequence ID" value="XM_031711420.1"/>
</dbReference>
<dbReference type="Gene3D" id="1.10.533.10">
    <property type="entry name" value="Death Domain, Fas"/>
    <property type="match status" value="1"/>
</dbReference>
<dbReference type="InParanoid" id="A0A6P8IKT6"/>
<feature type="region of interest" description="Disordered" evidence="1">
    <location>
        <begin position="296"/>
        <end position="317"/>
    </location>
</feature>
<dbReference type="OrthoDB" id="10037120at2759"/>
<feature type="compositionally biased region" description="Polar residues" evidence="1">
    <location>
        <begin position="400"/>
        <end position="415"/>
    </location>
</feature>
<dbReference type="AlphaFoldDB" id="A0A6P8IKT6"/>
<protein>
    <submittedName>
        <fullName evidence="4">Uncharacterized protein LOC116302193 isoform X1</fullName>
    </submittedName>
</protein>
<evidence type="ECO:0000313" key="3">
    <source>
        <dbReference type="Proteomes" id="UP000515163"/>
    </source>
</evidence>
<feature type="region of interest" description="Disordered" evidence="1">
    <location>
        <begin position="553"/>
        <end position="576"/>
    </location>
</feature>
<proteinExistence type="predicted"/>
<feature type="region of interest" description="Disordered" evidence="1">
    <location>
        <begin position="393"/>
        <end position="451"/>
    </location>
</feature>
<dbReference type="SUPFAM" id="SSF47986">
    <property type="entry name" value="DEATH domain"/>
    <property type="match status" value="1"/>
</dbReference>
<dbReference type="GO" id="GO:0007165">
    <property type="term" value="P:signal transduction"/>
    <property type="evidence" value="ECO:0007669"/>
    <property type="project" value="InterPro"/>
</dbReference>
<evidence type="ECO:0000313" key="4">
    <source>
        <dbReference type="RefSeq" id="XP_031567280.1"/>
    </source>
</evidence>
<keyword evidence="3" id="KW-1185">Reference proteome</keyword>
<dbReference type="GeneID" id="116302193"/>
<feature type="region of interest" description="Disordered" evidence="1">
    <location>
        <begin position="252"/>
        <end position="271"/>
    </location>
</feature>
<accession>A0A6P8IKT6</accession>
<dbReference type="InterPro" id="IPR011029">
    <property type="entry name" value="DEATH-like_dom_sf"/>
</dbReference>
<feature type="region of interest" description="Disordered" evidence="1">
    <location>
        <begin position="516"/>
        <end position="540"/>
    </location>
</feature>
<organism evidence="3 4">
    <name type="scientific">Actinia tenebrosa</name>
    <name type="common">Australian red waratah sea anemone</name>
    <dbReference type="NCBI Taxonomy" id="6105"/>
    <lineage>
        <taxon>Eukaryota</taxon>
        <taxon>Metazoa</taxon>
        <taxon>Cnidaria</taxon>
        <taxon>Anthozoa</taxon>
        <taxon>Hexacorallia</taxon>
        <taxon>Actiniaria</taxon>
        <taxon>Actiniidae</taxon>
        <taxon>Actinia</taxon>
    </lineage>
</organism>